<organism evidence="1 2">
    <name type="scientific">Flagellimonas pacifica</name>
    <dbReference type="NCBI Taxonomy" id="1247520"/>
    <lineage>
        <taxon>Bacteria</taxon>
        <taxon>Pseudomonadati</taxon>
        <taxon>Bacteroidota</taxon>
        <taxon>Flavobacteriia</taxon>
        <taxon>Flavobacteriales</taxon>
        <taxon>Flavobacteriaceae</taxon>
        <taxon>Flagellimonas</taxon>
    </lineage>
</organism>
<dbReference type="RefSeq" id="WP_097045275.1">
    <property type="nucleotide sequence ID" value="NZ_OBEH01000002.1"/>
</dbReference>
<dbReference type="Gene3D" id="1.20.1290.10">
    <property type="entry name" value="AhpD-like"/>
    <property type="match status" value="1"/>
</dbReference>
<dbReference type="OrthoDB" id="9808310at2"/>
<evidence type="ECO:0000313" key="2">
    <source>
        <dbReference type="Proteomes" id="UP000219048"/>
    </source>
</evidence>
<dbReference type="GO" id="GO:0004601">
    <property type="term" value="F:peroxidase activity"/>
    <property type="evidence" value="ECO:0007669"/>
    <property type="project" value="UniProtKB-KW"/>
</dbReference>
<dbReference type="InterPro" id="IPR010195">
    <property type="entry name" value="Uncharacterised_peroxidase-rel"/>
</dbReference>
<keyword evidence="2" id="KW-1185">Reference proteome</keyword>
<dbReference type="EMBL" id="OBEH01000002">
    <property type="protein sequence ID" value="SNY99807.1"/>
    <property type="molecule type" value="Genomic_DNA"/>
</dbReference>
<sequence>MGWIKVVEYENADSRLKKIYDRVKGPNNNIDNVLSIHSLRPHSLIGHMALYKNVLHNSNNELPKWYLEAIGVYVSYLNLCDYCVQHHFEGLKRLLNDNEKAASFMEVIKNDTLDTFFDEKYLAGMSYSKKLTLEHHTITKEDIEHLTSKGFNDGQILEINQVASYFNYVNRTVVGLGVNTKGDVLGLSPNDSDDPNNWSHN</sequence>
<accession>A0A285MTF1</accession>
<proteinExistence type="predicted"/>
<dbReference type="AlphaFoldDB" id="A0A285MTF1"/>
<dbReference type="PANTHER" id="PTHR35446:SF2">
    <property type="entry name" value="CARBOXYMUCONOLACTONE DECARBOXYLASE-LIKE DOMAIN-CONTAINING PROTEIN"/>
    <property type="match status" value="1"/>
</dbReference>
<reference evidence="2" key="1">
    <citation type="submission" date="2017-09" db="EMBL/GenBank/DDBJ databases">
        <authorList>
            <person name="Varghese N."/>
            <person name="Submissions S."/>
        </authorList>
    </citation>
    <scope>NUCLEOTIDE SEQUENCE [LARGE SCALE GENOMIC DNA]</scope>
    <source>
        <strain evidence="2">DSM 25885</strain>
    </source>
</reference>
<protein>
    <submittedName>
        <fullName evidence="1">Uncharacterized peroxidase-related enzyme</fullName>
    </submittedName>
</protein>
<gene>
    <name evidence="1" type="ORF">SAMN06265377_1621</name>
</gene>
<dbReference type="NCBIfam" id="TIGR01926">
    <property type="entry name" value="peroxid_rel"/>
    <property type="match status" value="1"/>
</dbReference>
<keyword evidence="1" id="KW-0575">Peroxidase</keyword>
<evidence type="ECO:0000313" key="1">
    <source>
        <dbReference type="EMBL" id="SNY99807.1"/>
    </source>
</evidence>
<name>A0A285MTF1_9FLAO</name>
<dbReference type="SUPFAM" id="SSF69118">
    <property type="entry name" value="AhpD-like"/>
    <property type="match status" value="1"/>
</dbReference>
<keyword evidence="1" id="KW-0560">Oxidoreductase</keyword>
<dbReference type="Proteomes" id="UP000219048">
    <property type="component" value="Unassembled WGS sequence"/>
</dbReference>
<dbReference type="InterPro" id="IPR029032">
    <property type="entry name" value="AhpD-like"/>
</dbReference>
<dbReference type="PANTHER" id="PTHR35446">
    <property type="entry name" value="SI:CH211-175M2.5"/>
    <property type="match status" value="1"/>
</dbReference>